<dbReference type="OrthoDB" id="8899077at2"/>
<evidence type="ECO:0008006" key="3">
    <source>
        <dbReference type="Google" id="ProtNLM"/>
    </source>
</evidence>
<organism evidence="1 2">
    <name type="scientific">Micromonospora pisi</name>
    <dbReference type="NCBI Taxonomy" id="589240"/>
    <lineage>
        <taxon>Bacteria</taxon>
        <taxon>Bacillati</taxon>
        <taxon>Actinomycetota</taxon>
        <taxon>Actinomycetes</taxon>
        <taxon>Micromonosporales</taxon>
        <taxon>Micromonosporaceae</taxon>
        <taxon>Micromonospora</taxon>
    </lineage>
</organism>
<sequence>MTVTERYALAEMFRQFARQEFRGVSPRYEYLSELLAERPDLSGPLLAAAPGQRRAILYFAAVQYLLRTTAAGHPLGAYLPTLGGSRDLDDGLGTALTDLATGYRAELTELCATRTTQTNEARRAAGLRTGFGRAAGYAQGRPLHLVELGTSAGLLLIADRYACRYVGPDGRTETYGPAGAAEELTMTVRLRGPGWPAPAAAELTVADRVGIDLSPIDAADPAATDWLRACIWPEQTERLTRLEAALAEVARVRPRLVAGDMVRTLPALLAEVDPGAVPVVFASMALTYLDRADRRRLTAVLAEVGATRDLTVVLSEASAAGAELFLDGRPTAAAPPGVIGAALLTVVSWRGGRADVEVLGRTDGHGSWLEWNPARYAYAPPPA</sequence>
<accession>A0A495JQX3</accession>
<name>A0A495JQX3_9ACTN</name>
<dbReference type="Proteomes" id="UP000277671">
    <property type="component" value="Unassembled WGS sequence"/>
</dbReference>
<protein>
    <recommendedName>
        <fullName evidence="3">DUF2332 domain-containing protein</fullName>
    </recommendedName>
</protein>
<dbReference type="AlphaFoldDB" id="A0A495JQX3"/>
<evidence type="ECO:0000313" key="1">
    <source>
        <dbReference type="EMBL" id="RKR90764.1"/>
    </source>
</evidence>
<gene>
    <name evidence="1" type="ORF">BDK92_5145</name>
</gene>
<dbReference type="InterPro" id="IPR011200">
    <property type="entry name" value="UCP012608"/>
</dbReference>
<evidence type="ECO:0000313" key="2">
    <source>
        <dbReference type="Proteomes" id="UP000277671"/>
    </source>
</evidence>
<comment type="caution">
    <text evidence="1">The sequence shown here is derived from an EMBL/GenBank/DDBJ whole genome shotgun (WGS) entry which is preliminary data.</text>
</comment>
<dbReference type="EMBL" id="RBKT01000001">
    <property type="protein sequence ID" value="RKR90764.1"/>
    <property type="molecule type" value="Genomic_DNA"/>
</dbReference>
<dbReference type="RefSeq" id="WP_121158988.1">
    <property type="nucleotide sequence ID" value="NZ_RBKT01000001.1"/>
</dbReference>
<dbReference type="Pfam" id="PF10094">
    <property type="entry name" value="DUF2332"/>
    <property type="match status" value="1"/>
</dbReference>
<proteinExistence type="predicted"/>
<keyword evidence="2" id="KW-1185">Reference proteome</keyword>
<reference evidence="1 2" key="1">
    <citation type="submission" date="2018-10" db="EMBL/GenBank/DDBJ databases">
        <title>Sequencing the genomes of 1000 actinobacteria strains.</title>
        <authorList>
            <person name="Klenk H.-P."/>
        </authorList>
    </citation>
    <scope>NUCLEOTIDE SEQUENCE [LARGE SCALE GENOMIC DNA]</scope>
    <source>
        <strain evidence="1 2">DSM 45175</strain>
    </source>
</reference>